<name>A0A3N4IGP6_ASCIM</name>
<proteinExistence type="predicted"/>
<gene>
    <name evidence="1" type="ORF">BJ508DRAFT_415105</name>
</gene>
<evidence type="ECO:0000313" key="1">
    <source>
        <dbReference type="EMBL" id="RPA80834.1"/>
    </source>
</evidence>
<dbReference type="OrthoDB" id="4522948at2759"/>
<dbReference type="Proteomes" id="UP000275078">
    <property type="component" value="Unassembled WGS sequence"/>
</dbReference>
<dbReference type="EMBL" id="ML119684">
    <property type="protein sequence ID" value="RPA80834.1"/>
    <property type="molecule type" value="Genomic_DNA"/>
</dbReference>
<organism evidence="1 2">
    <name type="scientific">Ascobolus immersus RN42</name>
    <dbReference type="NCBI Taxonomy" id="1160509"/>
    <lineage>
        <taxon>Eukaryota</taxon>
        <taxon>Fungi</taxon>
        <taxon>Dikarya</taxon>
        <taxon>Ascomycota</taxon>
        <taxon>Pezizomycotina</taxon>
        <taxon>Pezizomycetes</taxon>
        <taxon>Pezizales</taxon>
        <taxon>Ascobolaceae</taxon>
        <taxon>Ascobolus</taxon>
    </lineage>
</organism>
<accession>A0A3N4IGP6</accession>
<protein>
    <submittedName>
        <fullName evidence="1">Uncharacterized protein</fullName>
    </submittedName>
</protein>
<dbReference type="AlphaFoldDB" id="A0A3N4IGP6"/>
<evidence type="ECO:0000313" key="2">
    <source>
        <dbReference type="Proteomes" id="UP000275078"/>
    </source>
</evidence>
<sequence length="81" mass="9562">MTVHRYMWQIKPEASQHMNQEFHNEFTKILDENKGRNLPAPLIFPPVIHFQVEESAVEKLKTLEPFKDLLRVMADEAVDDE</sequence>
<keyword evidence="2" id="KW-1185">Reference proteome</keyword>
<reference evidence="1 2" key="1">
    <citation type="journal article" date="2018" name="Nat. Ecol. Evol.">
        <title>Pezizomycetes genomes reveal the molecular basis of ectomycorrhizal truffle lifestyle.</title>
        <authorList>
            <person name="Murat C."/>
            <person name="Payen T."/>
            <person name="Noel B."/>
            <person name="Kuo A."/>
            <person name="Morin E."/>
            <person name="Chen J."/>
            <person name="Kohler A."/>
            <person name="Krizsan K."/>
            <person name="Balestrini R."/>
            <person name="Da Silva C."/>
            <person name="Montanini B."/>
            <person name="Hainaut M."/>
            <person name="Levati E."/>
            <person name="Barry K.W."/>
            <person name="Belfiori B."/>
            <person name="Cichocki N."/>
            <person name="Clum A."/>
            <person name="Dockter R.B."/>
            <person name="Fauchery L."/>
            <person name="Guy J."/>
            <person name="Iotti M."/>
            <person name="Le Tacon F."/>
            <person name="Lindquist E.A."/>
            <person name="Lipzen A."/>
            <person name="Malagnac F."/>
            <person name="Mello A."/>
            <person name="Molinier V."/>
            <person name="Miyauchi S."/>
            <person name="Poulain J."/>
            <person name="Riccioni C."/>
            <person name="Rubini A."/>
            <person name="Sitrit Y."/>
            <person name="Splivallo R."/>
            <person name="Traeger S."/>
            <person name="Wang M."/>
            <person name="Zifcakova L."/>
            <person name="Wipf D."/>
            <person name="Zambonelli A."/>
            <person name="Paolocci F."/>
            <person name="Nowrousian M."/>
            <person name="Ottonello S."/>
            <person name="Baldrian P."/>
            <person name="Spatafora J.W."/>
            <person name="Henrissat B."/>
            <person name="Nagy L.G."/>
            <person name="Aury J.M."/>
            <person name="Wincker P."/>
            <person name="Grigoriev I.V."/>
            <person name="Bonfante P."/>
            <person name="Martin F.M."/>
        </authorList>
    </citation>
    <scope>NUCLEOTIDE SEQUENCE [LARGE SCALE GENOMIC DNA]</scope>
    <source>
        <strain evidence="1 2">RN42</strain>
    </source>
</reference>